<organism evidence="2 3">
    <name type="scientific">Stylosanthes scabra</name>
    <dbReference type="NCBI Taxonomy" id="79078"/>
    <lineage>
        <taxon>Eukaryota</taxon>
        <taxon>Viridiplantae</taxon>
        <taxon>Streptophyta</taxon>
        <taxon>Embryophyta</taxon>
        <taxon>Tracheophyta</taxon>
        <taxon>Spermatophyta</taxon>
        <taxon>Magnoliopsida</taxon>
        <taxon>eudicotyledons</taxon>
        <taxon>Gunneridae</taxon>
        <taxon>Pentapetalae</taxon>
        <taxon>rosids</taxon>
        <taxon>fabids</taxon>
        <taxon>Fabales</taxon>
        <taxon>Fabaceae</taxon>
        <taxon>Papilionoideae</taxon>
        <taxon>50 kb inversion clade</taxon>
        <taxon>dalbergioids sensu lato</taxon>
        <taxon>Dalbergieae</taxon>
        <taxon>Pterocarpus clade</taxon>
        <taxon>Stylosanthes</taxon>
    </lineage>
</organism>
<dbReference type="EMBL" id="JASCZI010030292">
    <property type="protein sequence ID" value="MED6120740.1"/>
    <property type="molecule type" value="Genomic_DNA"/>
</dbReference>
<dbReference type="Proteomes" id="UP001341840">
    <property type="component" value="Unassembled WGS sequence"/>
</dbReference>
<evidence type="ECO:0000256" key="1">
    <source>
        <dbReference type="SAM" id="Phobius"/>
    </source>
</evidence>
<feature type="transmembrane region" description="Helical" evidence="1">
    <location>
        <begin position="20"/>
        <end position="40"/>
    </location>
</feature>
<evidence type="ECO:0000313" key="3">
    <source>
        <dbReference type="Proteomes" id="UP001341840"/>
    </source>
</evidence>
<protein>
    <submittedName>
        <fullName evidence="2">Uncharacterized protein</fullName>
    </submittedName>
</protein>
<proteinExistence type="predicted"/>
<name>A0ABU6R9T2_9FABA</name>
<keyword evidence="1" id="KW-0812">Transmembrane</keyword>
<comment type="caution">
    <text evidence="2">The sequence shown here is derived from an EMBL/GenBank/DDBJ whole genome shotgun (WGS) entry which is preliminary data.</text>
</comment>
<evidence type="ECO:0000313" key="2">
    <source>
        <dbReference type="EMBL" id="MED6120740.1"/>
    </source>
</evidence>
<sequence>MGTEEKQLLHSKTLSAEAPLFSSSAVSSTTLLSTGFLFFVRLRIVHFLYELCLPPNTAAIASHRPGFLTGCFAISFFRITRSPSLHSFSNTMPYLFSCPQTPIFLASRFGNLTTGATTAATDWTSSDLRDLERH</sequence>
<accession>A0ABU6R9T2</accession>
<keyword evidence="1" id="KW-1133">Transmembrane helix</keyword>
<gene>
    <name evidence="2" type="ORF">PIB30_023853</name>
</gene>
<keyword evidence="3" id="KW-1185">Reference proteome</keyword>
<reference evidence="2 3" key="1">
    <citation type="journal article" date="2023" name="Plants (Basel)">
        <title>Bridging the Gap: Combining Genomics and Transcriptomics Approaches to Understand Stylosanthes scabra, an Orphan Legume from the Brazilian Caatinga.</title>
        <authorList>
            <person name="Ferreira-Neto J.R.C."/>
            <person name="da Silva M.D."/>
            <person name="Binneck E."/>
            <person name="de Melo N.F."/>
            <person name="da Silva R.H."/>
            <person name="de Melo A.L.T.M."/>
            <person name="Pandolfi V."/>
            <person name="Bustamante F.O."/>
            <person name="Brasileiro-Vidal A.C."/>
            <person name="Benko-Iseppon A.M."/>
        </authorList>
    </citation>
    <scope>NUCLEOTIDE SEQUENCE [LARGE SCALE GENOMIC DNA]</scope>
    <source>
        <tissue evidence="2">Leaves</tissue>
    </source>
</reference>
<keyword evidence="1" id="KW-0472">Membrane</keyword>